<evidence type="ECO:0000313" key="4">
    <source>
        <dbReference type="EMBL" id="CAE7752847.1"/>
    </source>
</evidence>
<dbReference type="Pfam" id="PF13637">
    <property type="entry name" value="Ank_4"/>
    <property type="match status" value="1"/>
</dbReference>
<evidence type="ECO:0000313" key="5">
    <source>
        <dbReference type="Proteomes" id="UP000601435"/>
    </source>
</evidence>
<evidence type="ECO:0000256" key="3">
    <source>
        <dbReference type="PROSITE-ProRule" id="PRU00023"/>
    </source>
</evidence>
<dbReference type="PANTHER" id="PTHR24198:SF165">
    <property type="entry name" value="ANKYRIN REPEAT-CONTAINING PROTEIN-RELATED"/>
    <property type="match status" value="1"/>
</dbReference>
<dbReference type="Pfam" id="PF12796">
    <property type="entry name" value="Ank_2"/>
    <property type="match status" value="2"/>
</dbReference>
<dbReference type="PROSITE" id="PS50088">
    <property type="entry name" value="ANK_REPEAT"/>
    <property type="match status" value="5"/>
</dbReference>
<dbReference type="SMART" id="SM00248">
    <property type="entry name" value="ANK"/>
    <property type="match status" value="5"/>
</dbReference>
<gene>
    <name evidence="4" type="primary">Ank2</name>
    <name evidence="4" type="ORF">SNEC2469_LOCUS21846</name>
</gene>
<feature type="repeat" description="ANK" evidence="3">
    <location>
        <begin position="189"/>
        <end position="221"/>
    </location>
</feature>
<dbReference type="PRINTS" id="PR01415">
    <property type="entry name" value="ANKYRIN"/>
</dbReference>
<sequence length="321" mass="34593">MEAGGCADLSSGLLRVWGTSGEELAAVCTEELGDVLALKRQLTRVCQTPRFRQRLLHDGAVLDDATALPKTTLDLHLVLLPFSRAYRKFRDELIEAAATGQVLEVERILQRPQDADLPGTQEGKRPLVEASSAGHVEVLELLLEARADSNLTGADGRTALQLASKGGHVETVRILLKAGALTTRSYRDTYMTALHEASSFGHSEVVRLLLDARADKDSKAVNDMSALHLASSHGHVETVRMLLAAGADTDSVSTFGTAPHMASSEGHLQVLQLLLQARADMSRLNSRPGTALHVASAEERVEIARTYAELGQLLQKTPPFA</sequence>
<dbReference type="AlphaFoldDB" id="A0A812XN76"/>
<feature type="repeat" description="ANK" evidence="3">
    <location>
        <begin position="254"/>
        <end position="286"/>
    </location>
</feature>
<dbReference type="InterPro" id="IPR002110">
    <property type="entry name" value="Ankyrin_rpt"/>
</dbReference>
<dbReference type="SUPFAM" id="SSF48403">
    <property type="entry name" value="Ankyrin repeat"/>
    <property type="match status" value="1"/>
</dbReference>
<keyword evidence="5" id="KW-1185">Reference proteome</keyword>
<dbReference type="EMBL" id="CAJNJA010039030">
    <property type="protein sequence ID" value="CAE7752847.1"/>
    <property type="molecule type" value="Genomic_DNA"/>
</dbReference>
<feature type="repeat" description="ANK" evidence="3">
    <location>
        <begin position="122"/>
        <end position="154"/>
    </location>
</feature>
<keyword evidence="2 3" id="KW-0040">ANK repeat</keyword>
<dbReference type="Proteomes" id="UP000601435">
    <property type="component" value="Unassembled WGS sequence"/>
</dbReference>
<dbReference type="CDD" id="cd17039">
    <property type="entry name" value="Ubl_ubiquitin_like"/>
    <property type="match status" value="1"/>
</dbReference>
<evidence type="ECO:0000256" key="1">
    <source>
        <dbReference type="ARBA" id="ARBA00022737"/>
    </source>
</evidence>
<proteinExistence type="predicted"/>
<dbReference type="InterPro" id="IPR036770">
    <property type="entry name" value="Ankyrin_rpt-contain_sf"/>
</dbReference>
<dbReference type="OrthoDB" id="194358at2759"/>
<protein>
    <submittedName>
        <fullName evidence="4">Ank2 protein</fullName>
    </submittedName>
</protein>
<reference evidence="4" key="1">
    <citation type="submission" date="2021-02" db="EMBL/GenBank/DDBJ databases">
        <authorList>
            <person name="Dougan E. K."/>
            <person name="Rhodes N."/>
            <person name="Thang M."/>
            <person name="Chan C."/>
        </authorList>
    </citation>
    <scope>NUCLEOTIDE SEQUENCE</scope>
</reference>
<dbReference type="PROSITE" id="PS50297">
    <property type="entry name" value="ANK_REP_REGION"/>
    <property type="match status" value="4"/>
</dbReference>
<feature type="repeat" description="ANK" evidence="3">
    <location>
        <begin position="155"/>
        <end position="180"/>
    </location>
</feature>
<comment type="caution">
    <text evidence="4">The sequence shown here is derived from an EMBL/GenBank/DDBJ whole genome shotgun (WGS) entry which is preliminary data.</text>
</comment>
<dbReference type="PANTHER" id="PTHR24198">
    <property type="entry name" value="ANKYRIN REPEAT AND PROTEIN KINASE DOMAIN-CONTAINING PROTEIN"/>
    <property type="match status" value="1"/>
</dbReference>
<dbReference type="Gene3D" id="1.25.40.20">
    <property type="entry name" value="Ankyrin repeat-containing domain"/>
    <property type="match status" value="2"/>
</dbReference>
<feature type="repeat" description="ANK" evidence="3">
    <location>
        <begin position="222"/>
        <end position="254"/>
    </location>
</feature>
<keyword evidence="1" id="KW-0677">Repeat</keyword>
<name>A0A812XN76_9DINO</name>
<evidence type="ECO:0000256" key="2">
    <source>
        <dbReference type="ARBA" id="ARBA00023043"/>
    </source>
</evidence>
<organism evidence="4 5">
    <name type="scientific">Symbiodinium necroappetens</name>
    <dbReference type="NCBI Taxonomy" id="1628268"/>
    <lineage>
        <taxon>Eukaryota</taxon>
        <taxon>Sar</taxon>
        <taxon>Alveolata</taxon>
        <taxon>Dinophyceae</taxon>
        <taxon>Suessiales</taxon>
        <taxon>Symbiodiniaceae</taxon>
        <taxon>Symbiodinium</taxon>
    </lineage>
</organism>
<accession>A0A812XN76</accession>